<organism evidence="1 2">
    <name type="scientific">Arctium lappa</name>
    <name type="common">Greater burdock</name>
    <name type="synonym">Lappa major</name>
    <dbReference type="NCBI Taxonomy" id="4217"/>
    <lineage>
        <taxon>Eukaryota</taxon>
        <taxon>Viridiplantae</taxon>
        <taxon>Streptophyta</taxon>
        <taxon>Embryophyta</taxon>
        <taxon>Tracheophyta</taxon>
        <taxon>Spermatophyta</taxon>
        <taxon>Magnoliopsida</taxon>
        <taxon>eudicotyledons</taxon>
        <taxon>Gunneridae</taxon>
        <taxon>Pentapetalae</taxon>
        <taxon>asterids</taxon>
        <taxon>campanulids</taxon>
        <taxon>Asterales</taxon>
        <taxon>Asteraceae</taxon>
        <taxon>Carduoideae</taxon>
        <taxon>Cardueae</taxon>
        <taxon>Arctiinae</taxon>
        <taxon>Arctium</taxon>
    </lineage>
</organism>
<evidence type="ECO:0000313" key="2">
    <source>
        <dbReference type="Proteomes" id="UP001055879"/>
    </source>
</evidence>
<name>A0ACB9ABQ6_ARCLA</name>
<protein>
    <submittedName>
        <fullName evidence="1">Uncharacterized protein</fullName>
    </submittedName>
</protein>
<dbReference type="EMBL" id="CM042054">
    <property type="protein sequence ID" value="KAI3706788.1"/>
    <property type="molecule type" value="Genomic_DNA"/>
</dbReference>
<reference evidence="1 2" key="2">
    <citation type="journal article" date="2022" name="Mol. Ecol. Resour.">
        <title>The genomes of chicory, endive, great burdock and yacon provide insights into Asteraceae paleo-polyploidization history and plant inulin production.</title>
        <authorList>
            <person name="Fan W."/>
            <person name="Wang S."/>
            <person name="Wang H."/>
            <person name="Wang A."/>
            <person name="Jiang F."/>
            <person name="Liu H."/>
            <person name="Zhao H."/>
            <person name="Xu D."/>
            <person name="Zhang Y."/>
        </authorList>
    </citation>
    <scope>NUCLEOTIDE SEQUENCE [LARGE SCALE GENOMIC DNA]</scope>
    <source>
        <strain evidence="2">cv. Niubang</strain>
    </source>
</reference>
<evidence type="ECO:0000313" key="1">
    <source>
        <dbReference type="EMBL" id="KAI3706788.1"/>
    </source>
</evidence>
<reference evidence="2" key="1">
    <citation type="journal article" date="2022" name="Mol. Ecol. Resour.">
        <title>The genomes of chicory, endive, great burdock and yacon provide insights into Asteraceae palaeo-polyploidization history and plant inulin production.</title>
        <authorList>
            <person name="Fan W."/>
            <person name="Wang S."/>
            <person name="Wang H."/>
            <person name="Wang A."/>
            <person name="Jiang F."/>
            <person name="Liu H."/>
            <person name="Zhao H."/>
            <person name="Xu D."/>
            <person name="Zhang Y."/>
        </authorList>
    </citation>
    <scope>NUCLEOTIDE SEQUENCE [LARGE SCALE GENOMIC DNA]</scope>
    <source>
        <strain evidence="2">cv. Niubang</strain>
    </source>
</reference>
<dbReference type="Proteomes" id="UP001055879">
    <property type="component" value="Linkage Group LG08"/>
</dbReference>
<accession>A0ACB9ABQ6</accession>
<comment type="caution">
    <text evidence="1">The sequence shown here is derived from an EMBL/GenBank/DDBJ whole genome shotgun (WGS) entry which is preliminary data.</text>
</comment>
<gene>
    <name evidence="1" type="ORF">L6452_24757</name>
</gene>
<proteinExistence type="predicted"/>
<sequence length="67" mass="6988">MGVGSDDDEDDVDDGVGSDGGGEPSKKETVHDVVNPYGKLNVSAMKSANGEWGQYHSRIVTCGSSDE</sequence>
<keyword evidence="2" id="KW-1185">Reference proteome</keyword>